<dbReference type="AlphaFoldDB" id="A0AAD9TW64"/>
<accession>A0AAD9TW64</accession>
<sequence length="176" mass="19764">MLQNSDEPAVKSHCPEVYDHDKDEWFVCPNWMGVVANIKTLERDGTYNWASSSKLRDDFKSKAMAGGFDIGHGSRGAVKEYPGNFTWYVKFICIIAALGGLIFGYDLGISGGVTSMDPFLLLFFPSDYHKKKLDTSTNQYFGTTVCIRDGTIQAPWFSEHGLPNSNHNRNFRSQFG</sequence>
<organism evidence="4 5">
    <name type="scientific">Dipteronia dyeriana</name>
    <dbReference type="NCBI Taxonomy" id="168575"/>
    <lineage>
        <taxon>Eukaryota</taxon>
        <taxon>Viridiplantae</taxon>
        <taxon>Streptophyta</taxon>
        <taxon>Embryophyta</taxon>
        <taxon>Tracheophyta</taxon>
        <taxon>Spermatophyta</taxon>
        <taxon>Magnoliopsida</taxon>
        <taxon>eudicotyledons</taxon>
        <taxon>Gunneridae</taxon>
        <taxon>Pentapetalae</taxon>
        <taxon>rosids</taxon>
        <taxon>malvids</taxon>
        <taxon>Sapindales</taxon>
        <taxon>Sapindaceae</taxon>
        <taxon>Hippocastanoideae</taxon>
        <taxon>Acereae</taxon>
        <taxon>Dipteronia</taxon>
    </lineage>
</organism>
<evidence type="ECO:0000256" key="3">
    <source>
        <dbReference type="SAM" id="Phobius"/>
    </source>
</evidence>
<keyword evidence="3" id="KW-0472">Membrane</keyword>
<name>A0AAD9TW64_9ROSI</name>
<keyword evidence="5" id="KW-1185">Reference proteome</keyword>
<proteinExistence type="inferred from homology"/>
<dbReference type="Proteomes" id="UP001280121">
    <property type="component" value="Unassembled WGS sequence"/>
</dbReference>
<evidence type="ECO:0000313" key="5">
    <source>
        <dbReference type="Proteomes" id="UP001280121"/>
    </source>
</evidence>
<feature type="transmembrane region" description="Helical" evidence="3">
    <location>
        <begin position="87"/>
        <end position="107"/>
    </location>
</feature>
<dbReference type="PANTHER" id="PTHR23500">
    <property type="entry name" value="SOLUTE CARRIER FAMILY 2, FACILITATED GLUCOSE TRANSPORTER"/>
    <property type="match status" value="1"/>
</dbReference>
<comment type="similarity">
    <text evidence="1">Belongs to the major facilitator superfamily. Sugar transporter (TC 2.A.1.1) family.</text>
</comment>
<dbReference type="GO" id="GO:0015144">
    <property type="term" value="F:carbohydrate transmembrane transporter activity"/>
    <property type="evidence" value="ECO:0007669"/>
    <property type="project" value="InterPro"/>
</dbReference>
<dbReference type="InterPro" id="IPR045262">
    <property type="entry name" value="STP/PLT_plant"/>
</dbReference>
<dbReference type="EMBL" id="JANJYI010000007">
    <property type="protein sequence ID" value="KAK2643122.1"/>
    <property type="molecule type" value="Genomic_DNA"/>
</dbReference>
<keyword evidence="3" id="KW-0812">Transmembrane</keyword>
<dbReference type="PANTHER" id="PTHR23500:SF567">
    <property type="entry name" value="SUGAR TRANSPORT PROTEIN 12-LIKE"/>
    <property type="match status" value="1"/>
</dbReference>
<protein>
    <submittedName>
        <fullName evidence="4">Uncharacterized protein</fullName>
    </submittedName>
</protein>
<keyword evidence="3" id="KW-1133">Transmembrane helix</keyword>
<evidence type="ECO:0000256" key="2">
    <source>
        <dbReference type="ARBA" id="ARBA00022448"/>
    </source>
</evidence>
<keyword evidence="2" id="KW-0813">Transport</keyword>
<comment type="caution">
    <text evidence="4">The sequence shown here is derived from an EMBL/GenBank/DDBJ whole genome shotgun (WGS) entry which is preliminary data.</text>
</comment>
<gene>
    <name evidence="4" type="ORF">Ddye_024885</name>
</gene>
<reference evidence="4" key="1">
    <citation type="journal article" date="2023" name="Plant J.">
        <title>Genome sequences and population genomics provide insights into the demographic history, inbreeding, and mutation load of two 'living fossil' tree species of Dipteronia.</title>
        <authorList>
            <person name="Feng Y."/>
            <person name="Comes H.P."/>
            <person name="Chen J."/>
            <person name="Zhu S."/>
            <person name="Lu R."/>
            <person name="Zhang X."/>
            <person name="Li P."/>
            <person name="Qiu J."/>
            <person name="Olsen K.M."/>
            <person name="Qiu Y."/>
        </authorList>
    </citation>
    <scope>NUCLEOTIDE SEQUENCE</scope>
    <source>
        <strain evidence="4">KIB01</strain>
    </source>
</reference>
<dbReference type="Gene3D" id="1.20.1250.20">
    <property type="entry name" value="MFS general substrate transporter like domains"/>
    <property type="match status" value="1"/>
</dbReference>
<evidence type="ECO:0000313" key="4">
    <source>
        <dbReference type="EMBL" id="KAK2643122.1"/>
    </source>
</evidence>
<dbReference type="InterPro" id="IPR036259">
    <property type="entry name" value="MFS_trans_sf"/>
</dbReference>
<evidence type="ECO:0000256" key="1">
    <source>
        <dbReference type="ARBA" id="ARBA00010992"/>
    </source>
</evidence>